<dbReference type="InterPro" id="IPR034139">
    <property type="entry name" value="TOPRIM_OLD"/>
</dbReference>
<keyword evidence="3" id="KW-0255">Endonuclease</keyword>
<dbReference type="PANTHER" id="PTHR43581">
    <property type="entry name" value="ATP/GTP PHOSPHATASE"/>
    <property type="match status" value="1"/>
</dbReference>
<dbReference type="SUPFAM" id="SSF52540">
    <property type="entry name" value="P-loop containing nucleoside triphosphate hydrolases"/>
    <property type="match status" value="1"/>
</dbReference>
<dbReference type="EMBL" id="MLFK01000009">
    <property type="protein sequence ID" value="OIV40669.1"/>
    <property type="molecule type" value="Genomic_DNA"/>
</dbReference>
<sequence>MKIDFIEIKNFRKLQSCKIDFSEKETIFVGANNSGKTTAMDALIIFLKAKSFKTQDFTLDNWKELNKIADNWISGKELTEDEKSIKILENFLPTLDLWIQVEDSELHYVSHIIPTLDWKGGLLGIRLRYEPKEMIELIQEFSTSYSKSNLLLSEKGKKFKLWPKTFWDFCERKLNSHFAVKTYLLDPEKSFERQELSENNLALDGDVLKGLIRIDIINAQRGFSDANSENSESKNDKKLSFQLRAYYDKHLNPTLEPTESDLDALESINNAQDAFDKNLKESFKTSLSELEGLNYPGFGNPKIQLSTQISTSDGLQHDSAVQYYLDEELSLPEKYNGLGYQNLISIIFKLIRFRDEWMRTGKNTVNEDDIIEPLHLVLIEEPEAHLHAQVQQVFIKKAHSVLRNNEKLGDKKDFTSQLVISTHSSYIAHQKFLSLRYFKRNVSKALPTSEVINLSTTFGTENDSTKFTIRYLNTTHNDVFFADAVILVEGPAERMLIPHFIKNFHPILDNCYITILEIGGSHAHRLKPFIEILGVVCLVITDIDSVNPNNNGKKCQPEKGKNFKTNNDSLKKWHPQKELLDDLLNMTFEEKVISDLPIRFAYQNGVEFKDGEKTNFVYPYTFEDALVIENKEKFKLISKSVSLLKKMVEASKKDNLQEFATETYTVITDSQAKKAEFALDVLYFEDPKNIIPPSYIKEGLVWIEEQLKNDKQGKKS</sequence>
<evidence type="ECO:0000259" key="2">
    <source>
        <dbReference type="Pfam" id="PF20469"/>
    </source>
</evidence>
<comment type="caution">
    <text evidence="3">The sequence shown here is derived from an EMBL/GenBank/DDBJ whole genome shotgun (WGS) entry which is preliminary data.</text>
</comment>
<keyword evidence="4" id="KW-1185">Reference proteome</keyword>
<gene>
    <name evidence="3" type="ORF">BKM63_17565</name>
</gene>
<accession>A0A1J7BQ01</accession>
<dbReference type="InterPro" id="IPR027417">
    <property type="entry name" value="P-loop_NTPase"/>
</dbReference>
<dbReference type="OrthoDB" id="9792800at2"/>
<feature type="domain" description="OLD protein-like TOPRIM" evidence="2">
    <location>
        <begin position="480"/>
        <end position="544"/>
    </location>
</feature>
<name>A0A1J7BQ01_FLAJO</name>
<evidence type="ECO:0000313" key="3">
    <source>
        <dbReference type="EMBL" id="OIV40669.1"/>
    </source>
</evidence>
<dbReference type="Gene3D" id="3.40.50.300">
    <property type="entry name" value="P-loop containing nucleotide triphosphate hydrolases"/>
    <property type="match status" value="1"/>
</dbReference>
<dbReference type="RefSeq" id="WP_071637872.1">
    <property type="nucleotide sequence ID" value="NZ_MLFK01000009.1"/>
</dbReference>
<keyword evidence="3" id="KW-0540">Nuclease</keyword>
<dbReference type="Proteomes" id="UP000182826">
    <property type="component" value="Unassembled WGS sequence"/>
</dbReference>
<dbReference type="AlphaFoldDB" id="A0A1J7BQ01"/>
<feature type="domain" description="Endonuclease GajA/Old nuclease/RecF-like AAA" evidence="1">
    <location>
        <begin position="1"/>
        <end position="428"/>
    </location>
</feature>
<protein>
    <submittedName>
        <fullName evidence="3">ATP-dependent endonuclease</fullName>
    </submittedName>
</protein>
<dbReference type="PANTHER" id="PTHR43581:SF2">
    <property type="entry name" value="EXCINUCLEASE ATPASE SUBUNIT"/>
    <property type="match status" value="1"/>
</dbReference>
<dbReference type="CDD" id="cd01026">
    <property type="entry name" value="TOPRIM_OLD"/>
    <property type="match status" value="1"/>
</dbReference>
<dbReference type="GO" id="GO:0004519">
    <property type="term" value="F:endonuclease activity"/>
    <property type="evidence" value="ECO:0007669"/>
    <property type="project" value="UniProtKB-KW"/>
</dbReference>
<reference evidence="3 4" key="1">
    <citation type="submission" date="2016-10" db="EMBL/GenBank/DDBJ databases">
        <title>Draft Genome Sequence of Rhizobacteria Flavobacterium johnsoniae CI04.</title>
        <authorList>
            <person name="Bravo J.I."/>
            <person name="Lozano G.L."/>
            <person name="Handelsman J."/>
        </authorList>
    </citation>
    <scope>NUCLEOTIDE SEQUENCE [LARGE SCALE GENOMIC DNA]</scope>
    <source>
        <strain evidence="3 4">CI04</strain>
    </source>
</reference>
<evidence type="ECO:0000259" key="1">
    <source>
        <dbReference type="Pfam" id="PF13175"/>
    </source>
</evidence>
<keyword evidence="3" id="KW-0378">Hydrolase</keyword>
<dbReference type="InterPro" id="IPR051396">
    <property type="entry name" value="Bact_Antivir_Def_Nuclease"/>
</dbReference>
<dbReference type="Pfam" id="PF13175">
    <property type="entry name" value="AAA_15"/>
    <property type="match status" value="1"/>
</dbReference>
<dbReference type="Pfam" id="PF20469">
    <property type="entry name" value="OLD-like_TOPRIM"/>
    <property type="match status" value="1"/>
</dbReference>
<evidence type="ECO:0000313" key="4">
    <source>
        <dbReference type="Proteomes" id="UP000182826"/>
    </source>
</evidence>
<organism evidence="3 4">
    <name type="scientific">Flavobacterium johnsoniae</name>
    <name type="common">Cytophaga johnsonae</name>
    <dbReference type="NCBI Taxonomy" id="986"/>
    <lineage>
        <taxon>Bacteria</taxon>
        <taxon>Pseudomonadati</taxon>
        <taxon>Bacteroidota</taxon>
        <taxon>Flavobacteriia</taxon>
        <taxon>Flavobacteriales</taxon>
        <taxon>Flavobacteriaceae</taxon>
        <taxon>Flavobacterium</taxon>
    </lineage>
</organism>
<dbReference type="InterPro" id="IPR041685">
    <property type="entry name" value="AAA_GajA/Old/RecF-like"/>
</dbReference>
<proteinExistence type="predicted"/>